<keyword evidence="1" id="KW-0378">Hydrolase</keyword>
<dbReference type="Proteomes" id="UP000256310">
    <property type="component" value="Unassembled WGS sequence"/>
</dbReference>
<reference evidence="3 4" key="1">
    <citation type="submission" date="2018-07" db="EMBL/GenBank/DDBJ databases">
        <title>Genomic Encyclopedia of Type Strains, Phase IV (KMG-IV): sequencing the most valuable type-strain genomes for metagenomic binning, comparative biology and taxonomic classification.</title>
        <authorList>
            <person name="Goeker M."/>
        </authorList>
    </citation>
    <scope>NUCLEOTIDE SEQUENCE [LARGE SCALE GENOMIC DNA]</scope>
    <source>
        <strain evidence="3 4">DSM 26725</strain>
    </source>
</reference>
<name>A0A3D9FKG8_9SPHN</name>
<dbReference type="EMBL" id="QRDP01000004">
    <property type="protein sequence ID" value="RED17596.1"/>
    <property type="molecule type" value="Genomic_DNA"/>
</dbReference>
<dbReference type="InterPro" id="IPR001279">
    <property type="entry name" value="Metallo-B-lactamas"/>
</dbReference>
<dbReference type="InterPro" id="IPR036866">
    <property type="entry name" value="RibonucZ/Hydroxyglut_hydro"/>
</dbReference>
<dbReference type="RefSeq" id="WP_116236848.1">
    <property type="nucleotide sequence ID" value="NZ_QRDP01000004.1"/>
</dbReference>
<dbReference type="SUPFAM" id="SSF56281">
    <property type="entry name" value="Metallo-hydrolase/oxidoreductase"/>
    <property type="match status" value="1"/>
</dbReference>
<comment type="caution">
    <text evidence="3">The sequence shown here is derived from an EMBL/GenBank/DDBJ whole genome shotgun (WGS) entry which is preliminary data.</text>
</comment>
<proteinExistence type="predicted"/>
<evidence type="ECO:0000256" key="1">
    <source>
        <dbReference type="ARBA" id="ARBA00022801"/>
    </source>
</evidence>
<evidence type="ECO:0000313" key="3">
    <source>
        <dbReference type="EMBL" id="RED17596.1"/>
    </source>
</evidence>
<dbReference type="PANTHER" id="PTHR46018">
    <property type="entry name" value="ZINC PHOSPHODIESTERASE ELAC PROTEIN 1"/>
    <property type="match status" value="1"/>
</dbReference>
<dbReference type="GO" id="GO:0042781">
    <property type="term" value="F:3'-tRNA processing endoribonuclease activity"/>
    <property type="evidence" value="ECO:0007669"/>
    <property type="project" value="TreeGrafter"/>
</dbReference>
<keyword evidence="4" id="KW-1185">Reference proteome</keyword>
<dbReference type="PANTHER" id="PTHR46018:SF2">
    <property type="entry name" value="ZINC PHOSPHODIESTERASE ELAC PROTEIN 1"/>
    <property type="match status" value="1"/>
</dbReference>
<protein>
    <submittedName>
        <fullName evidence="3">Ribonuclease Z</fullName>
    </submittedName>
</protein>
<gene>
    <name evidence="3" type="ORF">DFR46_2646</name>
</gene>
<accession>A0A3D9FKG8</accession>
<dbReference type="InterPro" id="IPR044094">
    <property type="entry name" value="AtsA-like_MBL-fold"/>
</dbReference>
<dbReference type="CDD" id="cd07719">
    <property type="entry name" value="arylsulfatase_AtsA-like_MBL-fold"/>
    <property type="match status" value="1"/>
</dbReference>
<dbReference type="OrthoDB" id="9803916at2"/>
<feature type="domain" description="Metallo-beta-lactamase" evidence="2">
    <location>
        <begin position="68"/>
        <end position="270"/>
    </location>
</feature>
<evidence type="ECO:0000313" key="4">
    <source>
        <dbReference type="Proteomes" id="UP000256310"/>
    </source>
</evidence>
<dbReference type="AlphaFoldDB" id="A0A3D9FKG8"/>
<dbReference type="Pfam" id="PF12706">
    <property type="entry name" value="Lactamase_B_2"/>
    <property type="match status" value="1"/>
</dbReference>
<dbReference type="SMART" id="SM00849">
    <property type="entry name" value="Lactamase_B"/>
    <property type="match status" value="1"/>
</dbReference>
<dbReference type="Gene3D" id="3.60.15.10">
    <property type="entry name" value="Ribonuclease Z/Hydroxyacylglutathione hydrolase-like"/>
    <property type="match status" value="1"/>
</dbReference>
<evidence type="ECO:0000259" key="2">
    <source>
        <dbReference type="SMART" id="SM00849"/>
    </source>
</evidence>
<organism evidence="3 4">
    <name type="scientific">Parasphingopyxis lamellibrachiae</name>
    <dbReference type="NCBI Taxonomy" id="680125"/>
    <lineage>
        <taxon>Bacteria</taxon>
        <taxon>Pseudomonadati</taxon>
        <taxon>Pseudomonadota</taxon>
        <taxon>Alphaproteobacteria</taxon>
        <taxon>Sphingomonadales</taxon>
        <taxon>Sphingomonadaceae</taxon>
        <taxon>Parasphingopyxis</taxon>
    </lineage>
</organism>
<sequence>MRRTMIVLGALVGVALALGWYFRAEIGERLFVYGVDAAIDANGVATLPDGLHVVMCGTGSPLPDPSRAGPCTAVIAGERVFIVDVGAGAVRNFGRMGLPVGDVDAVFLTHYHSDHIDGLGELMLLRWTGGGNRAPLPIYGPPGVEDLVGGLARAYAMDTVHRVAHHGEEVVPSGGQGGEARTFAVPAAGAMHTLYSGDGLRVQAFRVDHGPVRPAVGYRFDYGGRSIVISGDTTRNDMVARACGGCDLLVHEALNIDMVQAARRRVEASGNARLAQILEDITDYHTTPVEAEEVAIQARARMLVLTHIVPAAPNGLVEAYFLRGTGEAYDGQIVLAQDGMRFTLPAGSAAIERD</sequence>